<sequence>MSFLSVMANLGATFYMDLLVTVKQEARIRKGDEILWEFPPGPLATHAVRLETELSHELPAHASASMQGDKKKYQVPPVFVPRTPSILLPDGQVYLPWRIADINGMLGGNACVSPGFKGWDADECFFDSRQGVVKRTDT</sequence>
<gene>
    <name evidence="1" type="ORF">Cvel_29694</name>
</gene>
<dbReference type="EMBL" id="CDMZ01003338">
    <property type="protein sequence ID" value="CEM45997.1"/>
    <property type="molecule type" value="Genomic_DNA"/>
</dbReference>
<reference evidence="1" key="1">
    <citation type="submission" date="2014-11" db="EMBL/GenBank/DDBJ databases">
        <authorList>
            <person name="Otto D Thomas"/>
            <person name="Naeem Raeece"/>
        </authorList>
    </citation>
    <scope>NUCLEOTIDE SEQUENCE</scope>
</reference>
<name>A0A0G4HP75_9ALVE</name>
<evidence type="ECO:0000313" key="1">
    <source>
        <dbReference type="EMBL" id="CEM45997.1"/>
    </source>
</evidence>
<protein>
    <submittedName>
        <fullName evidence="1">Uncharacterized protein</fullName>
    </submittedName>
</protein>
<organism evidence="1">
    <name type="scientific">Chromera velia CCMP2878</name>
    <dbReference type="NCBI Taxonomy" id="1169474"/>
    <lineage>
        <taxon>Eukaryota</taxon>
        <taxon>Sar</taxon>
        <taxon>Alveolata</taxon>
        <taxon>Colpodellida</taxon>
        <taxon>Chromeraceae</taxon>
        <taxon>Chromera</taxon>
    </lineage>
</organism>
<dbReference type="VEuPathDB" id="CryptoDB:Cvel_29694"/>
<accession>A0A0G4HP75</accession>
<dbReference type="AlphaFoldDB" id="A0A0G4HP75"/>
<proteinExistence type="predicted"/>